<dbReference type="SUPFAM" id="SSF88659">
    <property type="entry name" value="Sigma3 and sigma4 domains of RNA polymerase sigma factors"/>
    <property type="match status" value="1"/>
</dbReference>
<evidence type="ECO:0000259" key="5">
    <source>
        <dbReference type="Pfam" id="PF04542"/>
    </source>
</evidence>
<dbReference type="Proteomes" id="UP000619457">
    <property type="component" value="Unassembled WGS sequence"/>
</dbReference>
<dbReference type="PANTHER" id="PTHR43133:SF46">
    <property type="entry name" value="RNA POLYMERASE SIGMA-70 FACTOR ECF SUBFAMILY"/>
    <property type="match status" value="1"/>
</dbReference>
<dbReference type="GO" id="GO:0016987">
    <property type="term" value="F:sigma factor activity"/>
    <property type="evidence" value="ECO:0007669"/>
    <property type="project" value="UniProtKB-KW"/>
</dbReference>
<reference evidence="7" key="1">
    <citation type="journal article" date="2014" name="Int. J. Syst. Evol. Microbiol.">
        <title>Complete genome sequence of Corynebacterium casei LMG S-19264T (=DSM 44701T), isolated from a smear-ripened cheese.</title>
        <authorList>
            <consortium name="US DOE Joint Genome Institute (JGI-PGF)"/>
            <person name="Walter F."/>
            <person name="Albersmeier A."/>
            <person name="Kalinowski J."/>
            <person name="Ruckert C."/>
        </authorList>
    </citation>
    <scope>NUCLEOTIDE SEQUENCE</scope>
    <source>
        <strain evidence="7">KCTC 12368</strain>
    </source>
</reference>
<evidence type="ECO:0000256" key="3">
    <source>
        <dbReference type="ARBA" id="ARBA00023082"/>
    </source>
</evidence>
<accession>A0A918UQC7</accession>
<proteinExistence type="inferred from homology"/>
<evidence type="ECO:0000313" key="8">
    <source>
        <dbReference type="Proteomes" id="UP000619457"/>
    </source>
</evidence>
<comment type="similarity">
    <text evidence="1">Belongs to the sigma-70 factor family. ECF subfamily.</text>
</comment>
<dbReference type="InterPro" id="IPR013324">
    <property type="entry name" value="RNA_pol_sigma_r3/r4-like"/>
</dbReference>
<dbReference type="InterPro" id="IPR007627">
    <property type="entry name" value="RNA_pol_sigma70_r2"/>
</dbReference>
<keyword evidence="2" id="KW-0805">Transcription regulation</keyword>
<evidence type="ECO:0000256" key="2">
    <source>
        <dbReference type="ARBA" id="ARBA00023015"/>
    </source>
</evidence>
<evidence type="ECO:0000256" key="1">
    <source>
        <dbReference type="ARBA" id="ARBA00010641"/>
    </source>
</evidence>
<evidence type="ECO:0000259" key="6">
    <source>
        <dbReference type="Pfam" id="PF08281"/>
    </source>
</evidence>
<dbReference type="NCBIfam" id="TIGR02937">
    <property type="entry name" value="sigma70-ECF"/>
    <property type="match status" value="1"/>
</dbReference>
<dbReference type="Gene3D" id="1.10.10.10">
    <property type="entry name" value="Winged helix-like DNA-binding domain superfamily/Winged helix DNA-binding domain"/>
    <property type="match status" value="1"/>
</dbReference>
<dbReference type="InterPro" id="IPR014284">
    <property type="entry name" value="RNA_pol_sigma-70_dom"/>
</dbReference>
<keyword evidence="4" id="KW-0804">Transcription</keyword>
<comment type="caution">
    <text evidence="7">The sequence shown here is derived from an EMBL/GenBank/DDBJ whole genome shotgun (WGS) entry which is preliminary data.</text>
</comment>
<keyword evidence="8" id="KW-1185">Reference proteome</keyword>
<gene>
    <name evidence="7" type="ORF">GCM10007049_21030</name>
</gene>
<dbReference type="RefSeq" id="WP_052308736.1">
    <property type="nucleotide sequence ID" value="NZ_BMWX01000003.1"/>
</dbReference>
<dbReference type="Pfam" id="PF08281">
    <property type="entry name" value="Sigma70_r4_2"/>
    <property type="match status" value="1"/>
</dbReference>
<dbReference type="SUPFAM" id="SSF88946">
    <property type="entry name" value="Sigma2 domain of RNA polymerase sigma factors"/>
    <property type="match status" value="1"/>
</dbReference>
<sequence>MDVKVIEIEDWQSFMMGDIEALGRIYSRHIDALYQYGMQFTSNKSQVKDSIQDVFHRLIDDRKKIGQARSVKAYLMACLRRKLLLALEAERKSVDLPIENHEAFQIKVDASAYFLNSSLTLDQKKILEHHYNALPVRQREMIIMRFFEDMPYEEIA</sequence>
<dbReference type="AlphaFoldDB" id="A0A918UQC7"/>
<reference evidence="7" key="2">
    <citation type="submission" date="2020-09" db="EMBL/GenBank/DDBJ databases">
        <authorList>
            <person name="Sun Q."/>
            <person name="Kim S."/>
        </authorList>
    </citation>
    <scope>NUCLEOTIDE SEQUENCE</scope>
    <source>
        <strain evidence="7">KCTC 12368</strain>
    </source>
</reference>
<dbReference type="InterPro" id="IPR013325">
    <property type="entry name" value="RNA_pol_sigma_r2"/>
</dbReference>
<evidence type="ECO:0008006" key="9">
    <source>
        <dbReference type="Google" id="ProtNLM"/>
    </source>
</evidence>
<dbReference type="InterPro" id="IPR036388">
    <property type="entry name" value="WH-like_DNA-bd_sf"/>
</dbReference>
<dbReference type="InterPro" id="IPR039425">
    <property type="entry name" value="RNA_pol_sigma-70-like"/>
</dbReference>
<dbReference type="Pfam" id="PF04542">
    <property type="entry name" value="Sigma70_r2"/>
    <property type="match status" value="1"/>
</dbReference>
<protein>
    <recommendedName>
        <fullName evidence="9">RNA polymerase sigma factor, sigma-70 family</fullName>
    </recommendedName>
</protein>
<name>A0A918UQC7_9BACT</name>
<keyword evidence="3" id="KW-0731">Sigma factor</keyword>
<dbReference type="Gene3D" id="1.10.1740.10">
    <property type="match status" value="1"/>
</dbReference>
<dbReference type="EMBL" id="BMWX01000003">
    <property type="protein sequence ID" value="GGZ27942.1"/>
    <property type="molecule type" value="Genomic_DNA"/>
</dbReference>
<evidence type="ECO:0000313" key="7">
    <source>
        <dbReference type="EMBL" id="GGZ27942.1"/>
    </source>
</evidence>
<dbReference type="GO" id="GO:0003677">
    <property type="term" value="F:DNA binding"/>
    <property type="evidence" value="ECO:0007669"/>
    <property type="project" value="InterPro"/>
</dbReference>
<feature type="domain" description="RNA polymerase sigma-70 region 2" evidence="5">
    <location>
        <begin position="25"/>
        <end position="90"/>
    </location>
</feature>
<dbReference type="InterPro" id="IPR013249">
    <property type="entry name" value="RNA_pol_sigma70_r4_t2"/>
</dbReference>
<organism evidence="7 8">
    <name type="scientific">Echinicola pacifica</name>
    <dbReference type="NCBI Taxonomy" id="346377"/>
    <lineage>
        <taxon>Bacteria</taxon>
        <taxon>Pseudomonadati</taxon>
        <taxon>Bacteroidota</taxon>
        <taxon>Cytophagia</taxon>
        <taxon>Cytophagales</taxon>
        <taxon>Cyclobacteriaceae</taxon>
        <taxon>Echinicola</taxon>
    </lineage>
</organism>
<dbReference type="GO" id="GO:0006352">
    <property type="term" value="P:DNA-templated transcription initiation"/>
    <property type="evidence" value="ECO:0007669"/>
    <property type="project" value="InterPro"/>
</dbReference>
<dbReference type="PANTHER" id="PTHR43133">
    <property type="entry name" value="RNA POLYMERASE ECF-TYPE SIGMA FACTO"/>
    <property type="match status" value="1"/>
</dbReference>
<evidence type="ECO:0000256" key="4">
    <source>
        <dbReference type="ARBA" id="ARBA00023163"/>
    </source>
</evidence>
<feature type="domain" description="RNA polymerase sigma factor 70 region 4 type 2" evidence="6">
    <location>
        <begin position="132"/>
        <end position="156"/>
    </location>
</feature>